<keyword evidence="5" id="KW-1185">Reference proteome</keyword>
<dbReference type="Gene3D" id="1.25.40.10">
    <property type="entry name" value="Tetratricopeptide repeat domain"/>
    <property type="match status" value="2"/>
</dbReference>
<evidence type="ECO:0000313" key="4">
    <source>
        <dbReference type="EMBL" id="KAK9032634.1"/>
    </source>
</evidence>
<comment type="caution">
    <text evidence="4">The sequence shown here is derived from an EMBL/GenBank/DDBJ whole genome shotgun (WGS) entry which is preliminary data.</text>
</comment>
<feature type="repeat" description="PPR" evidence="2">
    <location>
        <begin position="349"/>
        <end position="383"/>
    </location>
</feature>
<dbReference type="EMBL" id="JBBPBN010000009">
    <property type="protein sequence ID" value="KAK9032634.1"/>
    <property type="molecule type" value="Genomic_DNA"/>
</dbReference>
<proteinExistence type="predicted"/>
<name>A0ABR2T5Z9_9ROSI</name>
<evidence type="ECO:0000313" key="5">
    <source>
        <dbReference type="Proteomes" id="UP001396334"/>
    </source>
</evidence>
<dbReference type="InterPro" id="IPR046960">
    <property type="entry name" value="PPR_At4g14850-like_plant"/>
</dbReference>
<sequence length="407" mass="45475">MVMSSMETVQPPLPNILPSNKILLKSQLPPRFPKQCPKATAPPPTPIAKSISTTRSTVSHTTSDILRLMDSLSLPIPPDIYASLIKECTLSRHSSSALRLHSHIQKSRIKLSLHLLNRLLLMHVSCGHLEIARQAFDQMFLRDFNSWAIMIVACLQAGDYEQAIAYFVLMERCNAFFKFPAWIIVCLLKSCVLTNNMELGKQVHGRLLKLGVAHDFSLTGSLINFYGNFKCLDDANTLFNQSSHHNTVTWTAKMVNSCREDQFRQVFDDFTEMGRQGIKKNSFTFSSALKACAGMDDEGVSGRQVHAVAIKLGLESEGFVRCGLIDMYGKCRLVRDAEKAFENAGDERNIACWNAMVMGYVHNKLCVEAIKLLYGMKEAGLDVRQSLINDVIVSCGSRELEYGTGRT</sequence>
<dbReference type="NCBIfam" id="TIGR00756">
    <property type="entry name" value="PPR"/>
    <property type="match status" value="1"/>
</dbReference>
<keyword evidence="1" id="KW-0677">Repeat</keyword>
<dbReference type="Proteomes" id="UP001396334">
    <property type="component" value="Unassembled WGS sequence"/>
</dbReference>
<evidence type="ECO:0000256" key="3">
    <source>
        <dbReference type="SAM" id="MobiDB-lite"/>
    </source>
</evidence>
<dbReference type="InterPro" id="IPR002885">
    <property type="entry name" value="PPR_rpt"/>
</dbReference>
<evidence type="ECO:0008006" key="6">
    <source>
        <dbReference type="Google" id="ProtNLM"/>
    </source>
</evidence>
<dbReference type="Pfam" id="PF01535">
    <property type="entry name" value="PPR"/>
    <property type="match status" value="2"/>
</dbReference>
<organism evidence="4 5">
    <name type="scientific">Hibiscus sabdariffa</name>
    <name type="common">roselle</name>
    <dbReference type="NCBI Taxonomy" id="183260"/>
    <lineage>
        <taxon>Eukaryota</taxon>
        <taxon>Viridiplantae</taxon>
        <taxon>Streptophyta</taxon>
        <taxon>Embryophyta</taxon>
        <taxon>Tracheophyta</taxon>
        <taxon>Spermatophyta</taxon>
        <taxon>Magnoliopsida</taxon>
        <taxon>eudicotyledons</taxon>
        <taxon>Gunneridae</taxon>
        <taxon>Pentapetalae</taxon>
        <taxon>rosids</taxon>
        <taxon>malvids</taxon>
        <taxon>Malvales</taxon>
        <taxon>Malvaceae</taxon>
        <taxon>Malvoideae</taxon>
        <taxon>Hibiscus</taxon>
    </lineage>
</organism>
<dbReference type="PROSITE" id="PS51375">
    <property type="entry name" value="PPR"/>
    <property type="match status" value="1"/>
</dbReference>
<protein>
    <recommendedName>
        <fullName evidence="6">Pentatricopeptide repeat-containing protein</fullName>
    </recommendedName>
</protein>
<dbReference type="InterPro" id="IPR011990">
    <property type="entry name" value="TPR-like_helical_dom_sf"/>
</dbReference>
<dbReference type="PANTHER" id="PTHR47926">
    <property type="entry name" value="PENTATRICOPEPTIDE REPEAT-CONTAINING PROTEIN"/>
    <property type="match status" value="1"/>
</dbReference>
<evidence type="ECO:0000256" key="1">
    <source>
        <dbReference type="ARBA" id="ARBA00022737"/>
    </source>
</evidence>
<feature type="region of interest" description="Disordered" evidence="3">
    <location>
        <begin position="35"/>
        <end position="54"/>
    </location>
</feature>
<dbReference type="PANTHER" id="PTHR47926:SF361">
    <property type="entry name" value="PENTACOTRIPEPTIDE-REPEAT REGION OF PRORP DOMAIN-CONTAINING PROTEIN"/>
    <property type="match status" value="1"/>
</dbReference>
<reference evidence="4 5" key="1">
    <citation type="journal article" date="2024" name="G3 (Bethesda)">
        <title>Genome assembly of Hibiscus sabdariffa L. provides insights into metabolisms of medicinal natural products.</title>
        <authorList>
            <person name="Kim T."/>
        </authorList>
    </citation>
    <scope>NUCLEOTIDE SEQUENCE [LARGE SCALE GENOMIC DNA]</scope>
    <source>
        <strain evidence="4">TK-2024</strain>
        <tissue evidence="4">Old leaves</tissue>
    </source>
</reference>
<gene>
    <name evidence="4" type="ORF">V6N11_056893</name>
</gene>
<accession>A0ABR2T5Z9</accession>
<evidence type="ECO:0000256" key="2">
    <source>
        <dbReference type="PROSITE-ProRule" id="PRU00708"/>
    </source>
</evidence>